<dbReference type="InterPro" id="IPR036388">
    <property type="entry name" value="WH-like_DNA-bd_sf"/>
</dbReference>
<keyword evidence="8" id="KW-1185">Reference proteome</keyword>
<accession>A0A923KUQ7</accession>
<sequence length="299" mass="33203">MPALNFKHLRYYWMVAKTGSIAKAAEQLHLTAHAVSGQINEFEQSLGVELFKKNGRNIELTDAGRRILMYADDIFNTGDQLLDALRDHLQARRRTFRVGIADAVPKVIAYRLLQPALELEEPVRLNCREGRLDLLLGELALHRLDVIIADRPMGNQTSVRAYNHLLGKCGLTVFGTAALAKKHTGKFPECLTHAPFLIPGEDVAVQAKILRWMEQCALHPTIVGEFDDGALMKAFGRAGAGFFLAPTAMEKEICAQHKVVVIGEVPSIVEEIYVITAERKLNDPAILAISQTAKRDIFN</sequence>
<dbReference type="PANTHER" id="PTHR30293">
    <property type="entry name" value="TRANSCRIPTIONAL REGULATORY PROTEIN NAC-RELATED"/>
    <property type="match status" value="1"/>
</dbReference>
<dbReference type="FunFam" id="1.10.10.10:FF:000001">
    <property type="entry name" value="LysR family transcriptional regulator"/>
    <property type="match status" value="1"/>
</dbReference>
<name>A0A923KUQ7_9BURK</name>
<gene>
    <name evidence="7" type="primary">nhaR</name>
    <name evidence="7" type="ORF">H8K36_16245</name>
</gene>
<dbReference type="GO" id="GO:0003677">
    <property type="term" value="F:DNA binding"/>
    <property type="evidence" value="ECO:0007669"/>
    <property type="project" value="UniProtKB-KW"/>
</dbReference>
<keyword evidence="5" id="KW-0804">Transcription</keyword>
<evidence type="ECO:0000259" key="6">
    <source>
        <dbReference type="PROSITE" id="PS50931"/>
    </source>
</evidence>
<dbReference type="AlphaFoldDB" id="A0A923KUQ7"/>
<evidence type="ECO:0000256" key="2">
    <source>
        <dbReference type="ARBA" id="ARBA00023015"/>
    </source>
</evidence>
<feature type="domain" description="HTH lysR-type" evidence="6">
    <location>
        <begin position="4"/>
        <end position="61"/>
    </location>
</feature>
<dbReference type="PANTHER" id="PTHR30293:SF2">
    <property type="entry name" value="TRANSCRIPTIONAL ACTIVATOR PROTEIN NHAR"/>
    <property type="match status" value="1"/>
</dbReference>
<dbReference type="Pfam" id="PF00126">
    <property type="entry name" value="HTH_1"/>
    <property type="match status" value="1"/>
</dbReference>
<dbReference type="SUPFAM" id="SSF53850">
    <property type="entry name" value="Periplasmic binding protein-like II"/>
    <property type="match status" value="1"/>
</dbReference>
<dbReference type="Gene3D" id="3.40.190.290">
    <property type="match status" value="1"/>
</dbReference>
<reference evidence="7" key="1">
    <citation type="submission" date="2020-08" db="EMBL/GenBank/DDBJ databases">
        <title>Novel species isolated from subtropical streams in China.</title>
        <authorList>
            <person name="Lu H."/>
        </authorList>
    </citation>
    <scope>NUCLEOTIDE SEQUENCE</scope>
    <source>
        <strain evidence="7">LX22W</strain>
    </source>
</reference>
<dbReference type="InterPro" id="IPR005119">
    <property type="entry name" value="LysR_subst-bd"/>
</dbReference>
<keyword evidence="4" id="KW-0010">Activator</keyword>
<evidence type="ECO:0000313" key="7">
    <source>
        <dbReference type="EMBL" id="MBC3882944.1"/>
    </source>
</evidence>
<dbReference type="GO" id="GO:2000142">
    <property type="term" value="P:regulation of DNA-templated transcription initiation"/>
    <property type="evidence" value="ECO:0007669"/>
    <property type="project" value="TreeGrafter"/>
</dbReference>
<evidence type="ECO:0000256" key="4">
    <source>
        <dbReference type="ARBA" id="ARBA00023159"/>
    </source>
</evidence>
<dbReference type="SUPFAM" id="SSF46785">
    <property type="entry name" value="Winged helix' DNA-binding domain"/>
    <property type="match status" value="1"/>
</dbReference>
<evidence type="ECO:0000256" key="3">
    <source>
        <dbReference type="ARBA" id="ARBA00023125"/>
    </source>
</evidence>
<keyword evidence="2" id="KW-0805">Transcription regulation</keyword>
<dbReference type="GO" id="GO:0003700">
    <property type="term" value="F:DNA-binding transcription factor activity"/>
    <property type="evidence" value="ECO:0007669"/>
    <property type="project" value="InterPro"/>
</dbReference>
<organism evidence="7 8">
    <name type="scientific">Undibacterium nitidum</name>
    <dbReference type="NCBI Taxonomy" id="2762298"/>
    <lineage>
        <taxon>Bacteria</taxon>
        <taxon>Pseudomonadati</taxon>
        <taxon>Pseudomonadota</taxon>
        <taxon>Betaproteobacteria</taxon>
        <taxon>Burkholderiales</taxon>
        <taxon>Oxalobacteraceae</taxon>
        <taxon>Undibacterium</taxon>
    </lineage>
</organism>
<keyword evidence="3" id="KW-0238">DNA-binding</keyword>
<dbReference type="EMBL" id="JACOFZ010000008">
    <property type="protein sequence ID" value="MBC3882944.1"/>
    <property type="molecule type" value="Genomic_DNA"/>
</dbReference>
<dbReference type="InterPro" id="IPR000847">
    <property type="entry name" value="LysR_HTH_N"/>
</dbReference>
<dbReference type="Gene3D" id="1.10.10.10">
    <property type="entry name" value="Winged helix-like DNA-binding domain superfamily/Winged helix DNA-binding domain"/>
    <property type="match status" value="1"/>
</dbReference>
<protein>
    <submittedName>
        <fullName evidence="7">Transcriptional activator NhaR</fullName>
    </submittedName>
</protein>
<evidence type="ECO:0000313" key="8">
    <source>
        <dbReference type="Proteomes" id="UP000627446"/>
    </source>
</evidence>
<dbReference type="Proteomes" id="UP000627446">
    <property type="component" value="Unassembled WGS sequence"/>
</dbReference>
<comment type="caution">
    <text evidence="7">The sequence shown here is derived from an EMBL/GenBank/DDBJ whole genome shotgun (WGS) entry which is preliminary data.</text>
</comment>
<dbReference type="PROSITE" id="PS50931">
    <property type="entry name" value="HTH_LYSR"/>
    <property type="match status" value="1"/>
</dbReference>
<comment type="similarity">
    <text evidence="1">Belongs to the LysR transcriptional regulatory family.</text>
</comment>
<dbReference type="InterPro" id="IPR036390">
    <property type="entry name" value="WH_DNA-bd_sf"/>
</dbReference>
<evidence type="ECO:0000256" key="1">
    <source>
        <dbReference type="ARBA" id="ARBA00009437"/>
    </source>
</evidence>
<dbReference type="NCBIfam" id="NF008284">
    <property type="entry name" value="PRK11062.1"/>
    <property type="match status" value="1"/>
</dbReference>
<dbReference type="Pfam" id="PF03466">
    <property type="entry name" value="LysR_substrate"/>
    <property type="match status" value="1"/>
</dbReference>
<evidence type="ECO:0000256" key="5">
    <source>
        <dbReference type="ARBA" id="ARBA00023163"/>
    </source>
</evidence>
<proteinExistence type="inferred from homology"/>